<evidence type="ECO:0000313" key="2">
    <source>
        <dbReference type="EMBL" id="KAG2202242.1"/>
    </source>
</evidence>
<dbReference type="EMBL" id="JAEPRD010000063">
    <property type="protein sequence ID" value="KAG2202242.1"/>
    <property type="molecule type" value="Genomic_DNA"/>
</dbReference>
<comment type="caution">
    <text evidence="2">The sequence shown here is derived from an EMBL/GenBank/DDBJ whole genome shotgun (WGS) entry which is preliminary data.</text>
</comment>
<feature type="region of interest" description="Disordered" evidence="1">
    <location>
        <begin position="34"/>
        <end position="60"/>
    </location>
</feature>
<reference evidence="2" key="1">
    <citation type="submission" date="2020-12" db="EMBL/GenBank/DDBJ databases">
        <title>Metabolic potential, ecology and presence of endohyphal bacteria is reflected in genomic diversity of Mucoromycotina.</title>
        <authorList>
            <person name="Muszewska A."/>
            <person name="Okrasinska A."/>
            <person name="Steczkiewicz K."/>
            <person name="Drgas O."/>
            <person name="Orlowska M."/>
            <person name="Perlinska-Lenart U."/>
            <person name="Aleksandrzak-Piekarczyk T."/>
            <person name="Szatraj K."/>
            <person name="Zielenkiewicz U."/>
            <person name="Pilsyk S."/>
            <person name="Malc E."/>
            <person name="Mieczkowski P."/>
            <person name="Kruszewska J.S."/>
            <person name="Biernat P."/>
            <person name="Pawlowska J."/>
        </authorList>
    </citation>
    <scope>NUCLEOTIDE SEQUENCE</scope>
    <source>
        <strain evidence="2">WA0000017839</strain>
    </source>
</reference>
<dbReference type="AlphaFoldDB" id="A0A8H7R1R1"/>
<dbReference type="Proteomes" id="UP000603453">
    <property type="component" value="Unassembled WGS sequence"/>
</dbReference>
<keyword evidence="3" id="KW-1185">Reference proteome</keyword>
<evidence type="ECO:0000313" key="3">
    <source>
        <dbReference type="Proteomes" id="UP000603453"/>
    </source>
</evidence>
<gene>
    <name evidence="2" type="ORF">INT47_002161</name>
</gene>
<evidence type="ECO:0000256" key="1">
    <source>
        <dbReference type="SAM" id="MobiDB-lite"/>
    </source>
</evidence>
<protein>
    <submittedName>
        <fullName evidence="2">Uncharacterized protein</fullName>
    </submittedName>
</protein>
<name>A0A8H7R1R1_9FUNG</name>
<sequence length="88" mass="10001">MCKQTLSSLVTRRVLITGTNLEIDVTNSYELYYDSRGRSPSASSDDDNDQHSADEDQLDEMYPTLHNQISYAADTSTSDIEDEVYHFN</sequence>
<organism evidence="2 3">
    <name type="scientific">Mucor saturninus</name>
    <dbReference type="NCBI Taxonomy" id="64648"/>
    <lineage>
        <taxon>Eukaryota</taxon>
        <taxon>Fungi</taxon>
        <taxon>Fungi incertae sedis</taxon>
        <taxon>Mucoromycota</taxon>
        <taxon>Mucoromycotina</taxon>
        <taxon>Mucoromycetes</taxon>
        <taxon>Mucorales</taxon>
        <taxon>Mucorineae</taxon>
        <taxon>Mucoraceae</taxon>
        <taxon>Mucor</taxon>
    </lineage>
</organism>
<proteinExistence type="predicted"/>
<accession>A0A8H7R1R1</accession>